<evidence type="ECO:0000256" key="1">
    <source>
        <dbReference type="ARBA" id="ARBA00001602"/>
    </source>
</evidence>
<dbReference type="Proteomes" id="UP001474120">
    <property type="component" value="Unassembled WGS sequence"/>
</dbReference>
<dbReference type="PROSITE" id="PS00923">
    <property type="entry name" value="ASP_GLU_RACEMASE_1"/>
    <property type="match status" value="1"/>
</dbReference>
<evidence type="ECO:0000313" key="9">
    <source>
        <dbReference type="Proteomes" id="UP001474120"/>
    </source>
</evidence>
<comment type="pathway">
    <text evidence="7">Cell wall biogenesis; peptidoglycan biosynthesis.</text>
</comment>
<feature type="active site" description="Proton donor/acceptor" evidence="7">
    <location>
        <position position="73"/>
    </location>
</feature>
<dbReference type="RefSeq" id="WP_342161162.1">
    <property type="nucleotide sequence ID" value="NZ_JBCDNA010000003.1"/>
</dbReference>
<organism evidence="8 9">
    <name type="scientific">Lutimonas vermicola</name>
    <dbReference type="NCBI Taxonomy" id="414288"/>
    <lineage>
        <taxon>Bacteria</taxon>
        <taxon>Pseudomonadati</taxon>
        <taxon>Bacteroidota</taxon>
        <taxon>Flavobacteriia</taxon>
        <taxon>Flavobacteriales</taxon>
        <taxon>Flavobacteriaceae</taxon>
        <taxon>Lutimonas</taxon>
    </lineage>
</organism>
<keyword evidence="9" id="KW-1185">Reference proteome</keyword>
<dbReference type="GO" id="GO:0008881">
    <property type="term" value="F:glutamate racemase activity"/>
    <property type="evidence" value="ECO:0007669"/>
    <property type="project" value="UniProtKB-EC"/>
</dbReference>
<dbReference type="HAMAP" id="MF_00258">
    <property type="entry name" value="Glu_racemase"/>
    <property type="match status" value="1"/>
</dbReference>
<feature type="binding site" evidence="7">
    <location>
        <begin position="74"/>
        <end position="75"/>
    </location>
    <ligand>
        <name>substrate</name>
    </ligand>
</feature>
<dbReference type="EC" id="5.1.1.3" evidence="2 7"/>
<comment type="catalytic activity">
    <reaction evidence="1 7">
        <text>L-glutamate = D-glutamate</text>
        <dbReference type="Rhea" id="RHEA:12813"/>
        <dbReference type="ChEBI" id="CHEBI:29985"/>
        <dbReference type="ChEBI" id="CHEBI:29986"/>
        <dbReference type="EC" id="5.1.1.3"/>
    </reaction>
</comment>
<reference evidence="8 9" key="1">
    <citation type="submission" date="2024-04" db="EMBL/GenBank/DDBJ databases">
        <title>whole genome sequencing of Lutimonas vermicola strain IMCC1616.</title>
        <authorList>
            <person name="Bae S.S."/>
        </authorList>
    </citation>
    <scope>NUCLEOTIDE SEQUENCE [LARGE SCALE GENOMIC DNA]</scope>
    <source>
        <strain evidence="8 9">IMCC1616</strain>
    </source>
</reference>
<protein>
    <recommendedName>
        <fullName evidence="2 7">Glutamate racemase</fullName>
        <ecNumber evidence="2 7">5.1.1.3</ecNumber>
    </recommendedName>
</protein>
<dbReference type="SUPFAM" id="SSF53681">
    <property type="entry name" value="Aspartate/glutamate racemase"/>
    <property type="match status" value="2"/>
</dbReference>
<dbReference type="InterPro" id="IPR018187">
    <property type="entry name" value="Asp/Glu_racemase_AS_1"/>
</dbReference>
<comment type="caution">
    <text evidence="8">The sequence shown here is derived from an EMBL/GenBank/DDBJ whole genome shotgun (WGS) entry which is preliminary data.</text>
</comment>
<evidence type="ECO:0000256" key="2">
    <source>
        <dbReference type="ARBA" id="ARBA00013090"/>
    </source>
</evidence>
<dbReference type="Pfam" id="PF01177">
    <property type="entry name" value="Asp_Glu_race"/>
    <property type="match status" value="1"/>
</dbReference>
<evidence type="ECO:0000313" key="8">
    <source>
        <dbReference type="EMBL" id="MEL4457000.1"/>
    </source>
</evidence>
<feature type="active site" description="Proton donor/acceptor" evidence="7">
    <location>
        <position position="183"/>
    </location>
</feature>
<keyword evidence="6 7" id="KW-0961">Cell wall biogenesis/degradation</keyword>
<dbReference type="InterPro" id="IPR033134">
    <property type="entry name" value="Asp/Glu_racemase_AS_2"/>
</dbReference>
<evidence type="ECO:0000256" key="3">
    <source>
        <dbReference type="ARBA" id="ARBA00022960"/>
    </source>
</evidence>
<sequence>MRNSPIGIFDSGVGGLTIYEEIHKLLPHENIIYLADSKNAPYGEKSKEEIIDISVKNTEFLLSKGCKLIVVACNTASTNAVKYLRDHYAVPFIRVQPAIKPAALNSKTKVVGILATKGTLKSELLFETSQRFAQGVEVVEQVGEGLVSLIESGKMHSLEMTNLLRKHIVPMLQKNIDHLVLGCTHYPFLTDQIKEIVGDQVTILDSGEAIARQTKVILEQENLLNLDIGEISRVFYTNKDTLVMQQILDEFDEGFKALKTNF</sequence>
<dbReference type="EMBL" id="JBCDNA010000003">
    <property type="protein sequence ID" value="MEL4457000.1"/>
    <property type="molecule type" value="Genomic_DNA"/>
</dbReference>
<dbReference type="InterPro" id="IPR004391">
    <property type="entry name" value="Glu_race"/>
</dbReference>
<comment type="function">
    <text evidence="7">Provides the (R)-glutamate required for cell wall biosynthesis.</text>
</comment>
<proteinExistence type="inferred from homology"/>
<evidence type="ECO:0000256" key="7">
    <source>
        <dbReference type="HAMAP-Rule" id="MF_00258"/>
    </source>
</evidence>
<dbReference type="InterPro" id="IPR001920">
    <property type="entry name" value="Asp/Glu_race"/>
</dbReference>
<keyword evidence="5 7" id="KW-0413">Isomerase</keyword>
<evidence type="ECO:0000256" key="6">
    <source>
        <dbReference type="ARBA" id="ARBA00023316"/>
    </source>
</evidence>
<dbReference type="Gene3D" id="3.40.50.1860">
    <property type="match status" value="2"/>
</dbReference>
<feature type="binding site" evidence="7">
    <location>
        <begin position="184"/>
        <end position="185"/>
    </location>
    <ligand>
        <name>substrate</name>
    </ligand>
</feature>
<accession>A0ABU9L6Q6</accession>
<name>A0ABU9L6Q6_9FLAO</name>
<feature type="binding site" evidence="7">
    <location>
        <begin position="42"/>
        <end position="43"/>
    </location>
    <ligand>
        <name>substrate</name>
    </ligand>
</feature>
<evidence type="ECO:0000256" key="4">
    <source>
        <dbReference type="ARBA" id="ARBA00022984"/>
    </source>
</evidence>
<keyword evidence="4 7" id="KW-0573">Peptidoglycan synthesis</keyword>
<dbReference type="PANTHER" id="PTHR21198:SF3">
    <property type="entry name" value="GLUTAMATE RACEMASE"/>
    <property type="match status" value="1"/>
</dbReference>
<keyword evidence="3 7" id="KW-0133">Cell shape</keyword>
<feature type="binding site" evidence="7">
    <location>
        <begin position="10"/>
        <end position="11"/>
    </location>
    <ligand>
        <name>substrate</name>
    </ligand>
</feature>
<comment type="similarity">
    <text evidence="7">Belongs to the aspartate/glutamate racemases family.</text>
</comment>
<gene>
    <name evidence="7 8" type="primary">murI</name>
    <name evidence="8" type="ORF">AABB81_13910</name>
</gene>
<dbReference type="NCBIfam" id="TIGR00067">
    <property type="entry name" value="glut_race"/>
    <property type="match status" value="1"/>
</dbReference>
<evidence type="ECO:0000256" key="5">
    <source>
        <dbReference type="ARBA" id="ARBA00023235"/>
    </source>
</evidence>
<dbReference type="PANTHER" id="PTHR21198">
    <property type="entry name" value="GLUTAMATE RACEMASE"/>
    <property type="match status" value="1"/>
</dbReference>
<dbReference type="PROSITE" id="PS00924">
    <property type="entry name" value="ASP_GLU_RACEMASE_2"/>
    <property type="match status" value="1"/>
</dbReference>
<dbReference type="InterPro" id="IPR015942">
    <property type="entry name" value="Asp/Glu/hydantoin_racemase"/>
</dbReference>